<dbReference type="SMART" id="SM00064">
    <property type="entry name" value="FYVE"/>
    <property type="match status" value="1"/>
</dbReference>
<dbReference type="InterPro" id="IPR036390">
    <property type="entry name" value="WH_DNA-bd_sf"/>
</dbReference>
<dbReference type="Gene3D" id="1.10.10.10">
    <property type="entry name" value="Winged helix-like DNA-binding domain superfamily/Winged helix DNA-binding domain"/>
    <property type="match status" value="1"/>
</dbReference>
<evidence type="ECO:0000313" key="9">
    <source>
        <dbReference type="RefSeq" id="XP_022251658.1"/>
    </source>
</evidence>
<reference evidence="9" key="1">
    <citation type="submission" date="2025-08" db="UniProtKB">
        <authorList>
            <consortium name="RefSeq"/>
        </authorList>
    </citation>
    <scope>IDENTIFICATION</scope>
    <source>
        <tissue evidence="9">Muscle</tissue>
    </source>
</reference>
<evidence type="ECO:0000256" key="1">
    <source>
        <dbReference type="ARBA" id="ARBA00022723"/>
    </source>
</evidence>
<dbReference type="InterPro" id="IPR027409">
    <property type="entry name" value="GroEL-like_apical_dom_sf"/>
</dbReference>
<feature type="non-terminal residue" evidence="9">
    <location>
        <position position="1727"/>
    </location>
</feature>
<dbReference type="PROSITE" id="PS50178">
    <property type="entry name" value="ZF_FYVE"/>
    <property type="match status" value="1"/>
</dbReference>
<dbReference type="SUPFAM" id="SSF52029">
    <property type="entry name" value="GroEL apical domain-like"/>
    <property type="match status" value="1"/>
</dbReference>
<feature type="region of interest" description="Disordered" evidence="5">
    <location>
        <begin position="50"/>
        <end position="89"/>
    </location>
</feature>
<accession>A0ABM1T702</accession>
<dbReference type="InterPro" id="IPR000591">
    <property type="entry name" value="DEP_dom"/>
</dbReference>
<dbReference type="Pfam" id="PF00610">
    <property type="entry name" value="DEP"/>
    <property type="match status" value="1"/>
</dbReference>
<dbReference type="Proteomes" id="UP000694941">
    <property type="component" value="Unplaced"/>
</dbReference>
<evidence type="ECO:0000256" key="2">
    <source>
        <dbReference type="ARBA" id="ARBA00022771"/>
    </source>
</evidence>
<dbReference type="PROSITE" id="PS50186">
    <property type="entry name" value="DEP"/>
    <property type="match status" value="1"/>
</dbReference>
<keyword evidence="1" id="KW-0479">Metal-binding</keyword>
<evidence type="ECO:0000313" key="8">
    <source>
        <dbReference type="Proteomes" id="UP000694941"/>
    </source>
</evidence>
<feature type="region of interest" description="Disordered" evidence="5">
    <location>
        <begin position="895"/>
        <end position="967"/>
    </location>
</feature>
<dbReference type="CDD" id="cd15725">
    <property type="entry name" value="FYVE_PIKfyve_Fab1"/>
    <property type="match status" value="1"/>
</dbReference>
<dbReference type="InterPro" id="IPR002423">
    <property type="entry name" value="Cpn60/GroEL/TCP-1"/>
</dbReference>
<dbReference type="InterPro" id="IPR036388">
    <property type="entry name" value="WH-like_DNA-bd_sf"/>
</dbReference>
<evidence type="ECO:0000256" key="5">
    <source>
        <dbReference type="SAM" id="MobiDB-lite"/>
    </source>
</evidence>
<dbReference type="GeneID" id="106467761"/>
<dbReference type="Gene3D" id="3.30.40.10">
    <property type="entry name" value="Zinc/RING finger domain, C3HC4 (zinc finger)"/>
    <property type="match status" value="1"/>
</dbReference>
<keyword evidence="2 4" id="KW-0863">Zinc-finger</keyword>
<name>A0ABM1T702_LIMPO</name>
<feature type="compositionally biased region" description="Basic and acidic residues" evidence="5">
    <location>
        <begin position="946"/>
        <end position="967"/>
    </location>
</feature>
<dbReference type="SUPFAM" id="SSF46785">
    <property type="entry name" value="Winged helix' DNA-binding domain"/>
    <property type="match status" value="1"/>
</dbReference>
<keyword evidence="3" id="KW-0862">Zinc</keyword>
<dbReference type="InterPro" id="IPR017455">
    <property type="entry name" value="Znf_FYVE-rel"/>
</dbReference>
<feature type="region of interest" description="Disordered" evidence="5">
    <location>
        <begin position="308"/>
        <end position="327"/>
    </location>
</feature>
<dbReference type="Pfam" id="PF00118">
    <property type="entry name" value="Cpn60_TCP1"/>
    <property type="match status" value="1"/>
</dbReference>
<dbReference type="InterPro" id="IPR000306">
    <property type="entry name" value="Znf_FYVE"/>
</dbReference>
<dbReference type="PANTHER" id="PTHR46715:SF1">
    <property type="entry name" value="1-PHOSPHATIDYLINOSITOL 3-PHOSPHATE 5-KINASE"/>
    <property type="match status" value="1"/>
</dbReference>
<feature type="compositionally biased region" description="Polar residues" evidence="5">
    <location>
        <begin position="1617"/>
        <end position="1626"/>
    </location>
</feature>
<dbReference type="Pfam" id="PF01363">
    <property type="entry name" value="FYVE"/>
    <property type="match status" value="1"/>
</dbReference>
<feature type="compositionally biased region" description="Basic and acidic residues" evidence="5">
    <location>
        <begin position="59"/>
        <end position="70"/>
    </location>
</feature>
<dbReference type="SMART" id="SM00049">
    <property type="entry name" value="DEP"/>
    <property type="match status" value="1"/>
</dbReference>
<proteinExistence type="predicted"/>
<dbReference type="CDD" id="cd03334">
    <property type="entry name" value="Fab1_TCP"/>
    <property type="match status" value="1"/>
</dbReference>
<evidence type="ECO:0000256" key="4">
    <source>
        <dbReference type="PROSITE-ProRule" id="PRU00091"/>
    </source>
</evidence>
<keyword evidence="8" id="KW-1185">Reference proteome</keyword>
<dbReference type="InterPro" id="IPR013083">
    <property type="entry name" value="Znf_RING/FYVE/PHD"/>
</dbReference>
<evidence type="ECO:0000259" key="6">
    <source>
        <dbReference type="PROSITE" id="PS50178"/>
    </source>
</evidence>
<feature type="domain" description="FYVE-type" evidence="6">
    <location>
        <begin position="181"/>
        <end position="241"/>
    </location>
</feature>
<dbReference type="RefSeq" id="XP_022251658.1">
    <property type="nucleotide sequence ID" value="XM_022395950.1"/>
</dbReference>
<dbReference type="PANTHER" id="PTHR46715">
    <property type="entry name" value="1-PHOSPHATIDYLINOSITOL 3-PHOSPHATE 5-KINASE"/>
    <property type="match status" value="1"/>
</dbReference>
<dbReference type="InterPro" id="IPR011011">
    <property type="entry name" value="Znf_FYVE_PHD"/>
</dbReference>
<feature type="domain" description="DEP" evidence="7">
    <location>
        <begin position="349"/>
        <end position="424"/>
    </location>
</feature>
<sequence length="1727" mass="195035">MQNSEKQNPRLLAKKLESPTSLTEFAPLSSDEKPQSISSLISSLFRRNKSQQNLTLKVPEIKKSETDRSSSEVFSSPEDEETRKTSVPEPWSSGHKIIYTGFLSHSVSNDSLNGRTLKSRDWSETHSDGSAADTQDVQVQDVRYTRNVTNVLRRIVNIIDRKNLSTQSYKDSDLKQYWMPDSNCKECYECGDKFTTFRRRHHCRICGQIFCSRCCNQEIPGKIMGVAGDLRVCMYCCKVVYSYMKSLGSDAELSGDMRYALEDLKKKLNFLPGHSSSGSLPELGMWGPSRRKNSVGFREEEIAKAKSSSRTDVSEFSSTPDLTALSPQRQTFSPDHIALQELWAQIQHPVNGLDFQNHRHRLRNYPMCIVGSELIEWLLSQNKAKTRSQAVSVGQALVDARFLECVVSQDQNFIDGYSLYRPGEASTLDSSVLPVIGPTLPANQEGSEPLWVKEIQQADRSSPYADTDDTAELIEVDPGNFSSSHTNDKDGRLSLSSSTFYLNMDIEGAKVMASRPRIPVAEVNQSESDNVVSSAREIPSCDVEVVDDSHRGFSGSPIRDNFLKGALLMNKKEGQNVEEISIPRGWHNNQQLREDNGEKLAFERLNCSYSSHEQALLRQLLSSEGLSLQWVDILSSIIHKVSETVRPDVKHDGDEMDIRQYVQIKKIPGGTKAECSIVNGVVCSKNVVHKMMRLNILNPTIMLLSSSIVYQRVENKLSSLDPIIMQEHEYLKNIVAKLSVYKPDVLLVEKTVSRLAQEMLLDMGITLVINVKPTVMDRVARCTQASIISSVDAQLGKPHLGICHHFNIQTFMLGKGRTKTLMFFDGCAANLGCTILLRGASATELKKVKQITRFMVYVAYNWRLERSFLMDEFAMPPPQPDELPVIVESNEHGVLHESNQLPEDKDKSSSDHEDELDATRTTTPISHEPKLPHRPTTLFFKNSSTVDHENSKSRNNSEEGTSKREPKYIEDCSDPLRLYQQSEDDSIFHHSGSILQEASLPFTNHFRKALDDVILCCSPNIRVNLPYLETEAGRNCELRQFFPEEIYWSAQFLREEGSGRKISTQEFDDFSVHSLNTINHESVELLPYHPFVFQKLTCDIQESLSLQSMLADFRARGGRYRLLCPHDRVSREQDRKSLKEDSSNNLVNMKNSEFPSQTETYWEGKVDALHPYNHQRLVVLFCSYSPASYNAPLYCVSPWVVNMDFYGRNDIPIGGFLERYCFRSTYACPSQTCDKPMTEHIRKFTHENGCVQILLHRLETPISAAQNNILMWSWCHKCGLLTPLVPLSQDTWSLSFAKYLELRFHGSQYGVRTVSECGHSKHHDHHQYFAHKHVVASFKYTPIVMRELVLPSSVIKIEQQAVASIKHATIEEIKHLAISGYSVYSTIVERLCSLKADFQGTRFEKSINEMMTSQQDERTKFREKIEEVQLRLTSPSLEEIDVSQGNERNNKDTYRPVWRIVDTVVQLRYQIAEAVQNWNSKIQDFMTTTKKEDRLSKGAGVAQKPAPGFQQLPVSPGFDVSHDTCLTEVLLSSGSQKFLNIELPKTLTQTTVENLSIPEDDPSKNLQEMVITSSTEIIEEDSSLLQPPFLSGSNKDLNQSISSESYYSQTSSFSELGLSSTEQKAPNPSLEPLKPNLTASMKKFPSTVLFRGESGIPILHRVNSEPVNVGRGPVSSLVDNKQDKILEGLQASFSSVCTNSLSVRGEDAEESVESHDSSCDITDIQQY</sequence>
<dbReference type="InterPro" id="IPR043548">
    <property type="entry name" value="PIKfyve"/>
</dbReference>
<organism evidence="8 9">
    <name type="scientific">Limulus polyphemus</name>
    <name type="common">Atlantic horseshoe crab</name>
    <dbReference type="NCBI Taxonomy" id="6850"/>
    <lineage>
        <taxon>Eukaryota</taxon>
        <taxon>Metazoa</taxon>
        <taxon>Ecdysozoa</taxon>
        <taxon>Arthropoda</taxon>
        <taxon>Chelicerata</taxon>
        <taxon>Merostomata</taxon>
        <taxon>Xiphosura</taxon>
        <taxon>Limulidae</taxon>
        <taxon>Limulus</taxon>
    </lineage>
</organism>
<gene>
    <name evidence="9" type="primary">LOC106467761</name>
</gene>
<feature type="region of interest" description="Disordered" evidence="5">
    <location>
        <begin position="1617"/>
        <end position="1636"/>
    </location>
</feature>
<evidence type="ECO:0000259" key="7">
    <source>
        <dbReference type="PROSITE" id="PS50186"/>
    </source>
</evidence>
<feature type="compositionally biased region" description="Basic and acidic residues" evidence="5">
    <location>
        <begin position="902"/>
        <end position="911"/>
    </location>
</feature>
<dbReference type="Gene3D" id="3.50.7.10">
    <property type="entry name" value="GroEL"/>
    <property type="match status" value="1"/>
</dbReference>
<protein>
    <submittedName>
        <fullName evidence="9">1-phosphatidylinositol 3-phosphate 5-kinase-like</fullName>
    </submittedName>
</protein>
<dbReference type="SUPFAM" id="SSF57903">
    <property type="entry name" value="FYVE/PHD zinc finger"/>
    <property type="match status" value="1"/>
</dbReference>
<evidence type="ECO:0000256" key="3">
    <source>
        <dbReference type="ARBA" id="ARBA00022833"/>
    </source>
</evidence>